<comment type="caution">
    <text evidence="4">The sequence shown here is derived from an EMBL/GenBank/DDBJ whole genome shotgun (WGS) entry which is preliminary data.</text>
</comment>
<dbReference type="EMBL" id="QXGJ01000002">
    <property type="protein sequence ID" value="RSX51880.1"/>
    <property type="molecule type" value="Genomic_DNA"/>
</dbReference>
<reference evidence="4 5" key="1">
    <citation type="submission" date="2018-09" db="EMBL/GenBank/DDBJ databases">
        <title>Characterization of the phylogenetic diversity of five novel species belonging to the genus Bifidobacterium.</title>
        <authorList>
            <person name="Lugli G.A."/>
            <person name="Duranti S."/>
            <person name="Milani C."/>
        </authorList>
    </citation>
    <scope>NUCLEOTIDE SEQUENCE [LARGE SCALE GENOMIC DNA]</scope>
    <source>
        <strain evidence="4 5">2028B</strain>
    </source>
</reference>
<evidence type="ECO:0000313" key="4">
    <source>
        <dbReference type="EMBL" id="RSX51880.1"/>
    </source>
</evidence>
<dbReference type="InterPro" id="IPR058953">
    <property type="entry name" value="PelX-like_N"/>
</dbReference>
<dbReference type="PANTHER" id="PTHR43695">
    <property type="entry name" value="PUTATIVE (AFU_ORTHOLOGUE AFUA_2G17250)-RELATED"/>
    <property type="match status" value="1"/>
</dbReference>
<sequence>MNSTDTTSHSTTTSRATIWAVGDSTVSAFNDVFYIPRVGYGEALSRYFDAEVINLARSGSSSTSFTALDAYHTLLNGDPAASIPALGTRPGHPQFLLIAFGHNDEKADPERHTDPNGDRHTPGSFAWSLTEHYILPALERGVRPVLCTPIARLNANDNTANGYLGTCGHITDDGDYAQAVRDLAAALNEDNIPVDLLDMTRATIDLNIGMGADAQWLHAFGSARPAATGTPDTAGTHSGELDGMRPIGLDPTHTNLFGASMHAWLVARLAVEQHSAMAGLVRQDVERPTYEHDFPESINPTYVIPEYTPPQTSSTRWPLFRDADGRIWQGSAFGNLGVDPETSTDFDATACGTEDSPELTLKVAGNRGKIAGNDDGFLMYFTQLPSDAEFTLTATATLEAIDAANEQVSYGLMVRDDMLIDCDTPAMMGDYVATGYRFRPVTGFGRRGGTLISGPAATRRYGTVGERVRLEIHGTEDGYTLRFGDNPAATQGFDYRLTTVDPEHVYVGFFVTRNATVTFGDVRLRIVARGRSADEPRNTTTQKGQ</sequence>
<evidence type="ECO:0000256" key="1">
    <source>
        <dbReference type="ARBA" id="ARBA00008668"/>
    </source>
</evidence>
<accession>A0A430FGE0</accession>
<comment type="similarity">
    <text evidence="1">Belongs to the 'GDSL' lipolytic enzyme family.</text>
</comment>
<organism evidence="4 5">
    <name type="scientific">Bifidobacterium callimiconis</name>
    <dbReference type="NCBI Taxonomy" id="2306973"/>
    <lineage>
        <taxon>Bacteria</taxon>
        <taxon>Bacillati</taxon>
        <taxon>Actinomycetota</taxon>
        <taxon>Actinomycetes</taxon>
        <taxon>Bifidobacteriales</taxon>
        <taxon>Bifidobacteriaceae</taxon>
        <taxon>Bifidobacterium</taxon>
    </lineage>
</organism>
<dbReference type="RefSeq" id="WP_126029427.1">
    <property type="nucleotide sequence ID" value="NZ_JAFEJY010000002.1"/>
</dbReference>
<name>A0A430FGE0_9BIFI</name>
<dbReference type="InterPro" id="IPR036514">
    <property type="entry name" value="SGNH_hydro_sf"/>
</dbReference>
<dbReference type="Gene3D" id="3.40.50.1110">
    <property type="entry name" value="SGNH hydrolase"/>
    <property type="match status" value="1"/>
</dbReference>
<evidence type="ECO:0000259" key="3">
    <source>
        <dbReference type="Pfam" id="PF25849"/>
    </source>
</evidence>
<dbReference type="AlphaFoldDB" id="A0A430FGE0"/>
<dbReference type="PANTHER" id="PTHR43695:SF1">
    <property type="entry name" value="RHAMNOGALACTURONAN ACETYLESTERASE"/>
    <property type="match status" value="1"/>
</dbReference>
<dbReference type="Proteomes" id="UP000288607">
    <property type="component" value="Unassembled WGS sequence"/>
</dbReference>
<dbReference type="OrthoDB" id="9802318at2"/>
<evidence type="ECO:0000313" key="5">
    <source>
        <dbReference type="Proteomes" id="UP000288607"/>
    </source>
</evidence>
<dbReference type="GO" id="GO:0016787">
    <property type="term" value="F:hydrolase activity"/>
    <property type="evidence" value="ECO:0007669"/>
    <property type="project" value="UniProtKB-KW"/>
</dbReference>
<keyword evidence="2" id="KW-0378">Hydrolase</keyword>
<dbReference type="Pfam" id="PF25849">
    <property type="entry name" value="PelX_N"/>
    <property type="match status" value="1"/>
</dbReference>
<proteinExistence type="inferred from homology"/>
<protein>
    <submittedName>
        <fullName evidence="4">Rhamnogalacturonan acetylesterase rhgT</fullName>
    </submittedName>
</protein>
<dbReference type="SUPFAM" id="SSF52266">
    <property type="entry name" value="SGNH hydrolase"/>
    <property type="match status" value="1"/>
</dbReference>
<gene>
    <name evidence="4" type="ORF">D2E23_0487</name>
</gene>
<feature type="domain" description="Pectate disaccharide-lyase-like N-terminal" evidence="3">
    <location>
        <begin position="367"/>
        <end position="416"/>
    </location>
</feature>
<keyword evidence="5" id="KW-1185">Reference proteome</keyword>
<evidence type="ECO:0000256" key="2">
    <source>
        <dbReference type="ARBA" id="ARBA00022801"/>
    </source>
</evidence>
<dbReference type="InterPro" id="IPR037459">
    <property type="entry name" value="RhgT-like"/>
</dbReference>